<dbReference type="GO" id="GO:0047756">
    <property type="term" value="F:chondroitin 4-sulfotransferase activity"/>
    <property type="evidence" value="ECO:0007669"/>
    <property type="project" value="InterPro"/>
</dbReference>
<dbReference type="GO" id="GO:0016020">
    <property type="term" value="C:membrane"/>
    <property type="evidence" value="ECO:0007669"/>
    <property type="project" value="InterPro"/>
</dbReference>
<protein>
    <submittedName>
        <fullName evidence="2">Uncharacterized protein</fullName>
    </submittedName>
</protein>
<dbReference type="PANTHER" id="PTHR22900">
    <property type="entry name" value="PROTEIN CBG14245-RELATED"/>
    <property type="match status" value="1"/>
</dbReference>
<dbReference type="Pfam" id="PF03567">
    <property type="entry name" value="Sulfotransfer_2"/>
    <property type="match status" value="1"/>
</dbReference>
<comment type="caution">
    <text evidence="2">The sequence shown here is derived from an EMBL/GenBank/DDBJ whole genome shotgun (WGS) entry which is preliminary data.</text>
</comment>
<sequence>MLLLVILCLPGLIESGGLQPDLQLFEDMMKTCENGTNKCLPPLIPRLPQWFIHKPTKFAACNLPSVLTPLLERTFCMLNLPYVAGKPDTSALAKQICALSPNYAFTTRDFTTFLTKEALNGLPSPQKKEPINYDLELRFSKPSIAAIKSQPSILATKSRPVPEATYDQPVATARFSAPNPEAISSRPKNTSTSDRPSDAAIKSNISEASRFSKPPEMIIRALPEYAAYSSAPSENARFSPPQIPAAFSRPRNESIFSFPGFSSSSSLPSIVSYFSQPSDTVIFSSPSGISYLSKPAMDILRQQPSSDLLFSKPTGGDSAPDKEILYSKPISEAIHSKPRGDVYDGTEVRPTVGIRTTTEEAAYTSTISSTIVESESSQLATDWTLLAVVQEPLARFLLNWWNKCVKPAELGAKSCFGCKDDMDCLLATILEKADHLLYNEDPEDELLNYFLPQNWQCDFARFPYNILQYSEMAGVLPYVDNAIQSAVMRMTGTKRTALLMQDPLQQTGFDDFYLKLKGLFANKKLMEKLAKIYYHDFMMFDYNAS</sequence>
<dbReference type="Proteomes" id="UP001177023">
    <property type="component" value="Unassembled WGS sequence"/>
</dbReference>
<organism evidence="2 3">
    <name type="scientific">Mesorhabditis spiculigera</name>
    <dbReference type="NCBI Taxonomy" id="96644"/>
    <lineage>
        <taxon>Eukaryota</taxon>
        <taxon>Metazoa</taxon>
        <taxon>Ecdysozoa</taxon>
        <taxon>Nematoda</taxon>
        <taxon>Chromadorea</taxon>
        <taxon>Rhabditida</taxon>
        <taxon>Rhabditina</taxon>
        <taxon>Rhabditomorpha</taxon>
        <taxon>Rhabditoidea</taxon>
        <taxon>Rhabditidae</taxon>
        <taxon>Mesorhabditinae</taxon>
        <taxon>Mesorhabditis</taxon>
    </lineage>
</organism>
<feature type="non-terminal residue" evidence="2">
    <location>
        <position position="545"/>
    </location>
</feature>
<proteinExistence type="predicted"/>
<name>A0AA36G674_9BILA</name>
<dbReference type="InterPro" id="IPR005331">
    <property type="entry name" value="Sulfotransferase"/>
</dbReference>
<feature type="region of interest" description="Disordered" evidence="1">
    <location>
        <begin position="172"/>
        <end position="200"/>
    </location>
</feature>
<evidence type="ECO:0000313" key="2">
    <source>
        <dbReference type="EMBL" id="CAJ0580937.1"/>
    </source>
</evidence>
<dbReference type="GO" id="GO:0050650">
    <property type="term" value="P:chondroitin sulfate proteoglycan biosynthetic process"/>
    <property type="evidence" value="ECO:0007669"/>
    <property type="project" value="InterPro"/>
</dbReference>
<accession>A0AA36G674</accession>
<gene>
    <name evidence="2" type="ORF">MSPICULIGERA_LOCUS19111</name>
</gene>
<dbReference type="GO" id="GO:1902884">
    <property type="term" value="P:positive regulation of response to oxidative stress"/>
    <property type="evidence" value="ECO:0007669"/>
    <property type="project" value="InterPro"/>
</dbReference>
<keyword evidence="3" id="KW-1185">Reference proteome</keyword>
<dbReference type="InterPro" id="IPR007669">
    <property type="entry name" value="Chst-1-like"/>
</dbReference>
<dbReference type="PANTHER" id="PTHR22900:SF5">
    <property type="entry name" value="PROTEIN CBG14245"/>
    <property type="match status" value="1"/>
</dbReference>
<evidence type="ECO:0000256" key="1">
    <source>
        <dbReference type="SAM" id="MobiDB-lite"/>
    </source>
</evidence>
<reference evidence="2" key="1">
    <citation type="submission" date="2023-06" db="EMBL/GenBank/DDBJ databases">
        <authorList>
            <person name="Delattre M."/>
        </authorList>
    </citation>
    <scope>NUCLEOTIDE SEQUENCE</scope>
    <source>
        <strain evidence="2">AF72</strain>
    </source>
</reference>
<dbReference type="EMBL" id="CATQJA010002662">
    <property type="protein sequence ID" value="CAJ0580937.1"/>
    <property type="molecule type" value="Genomic_DNA"/>
</dbReference>
<evidence type="ECO:0000313" key="3">
    <source>
        <dbReference type="Proteomes" id="UP001177023"/>
    </source>
</evidence>
<dbReference type="AlphaFoldDB" id="A0AA36G674"/>